<keyword evidence="1" id="KW-0677">Repeat</keyword>
<dbReference type="SUPFAM" id="SSF54791">
    <property type="entry name" value="Eukaryotic type KH-domain (KH-domain type I)"/>
    <property type="match status" value="5"/>
</dbReference>
<dbReference type="SMART" id="SM00322">
    <property type="entry name" value="KH"/>
    <property type="match status" value="5"/>
</dbReference>
<feature type="compositionally biased region" description="Basic and acidic residues" evidence="3">
    <location>
        <begin position="213"/>
        <end position="227"/>
    </location>
</feature>
<feature type="domain" description="K Homology" evidence="4">
    <location>
        <begin position="398"/>
        <end position="472"/>
    </location>
</feature>
<feature type="region of interest" description="Disordered" evidence="3">
    <location>
        <begin position="481"/>
        <end position="521"/>
    </location>
</feature>
<feature type="domain" description="K Homology" evidence="4">
    <location>
        <begin position="552"/>
        <end position="625"/>
    </location>
</feature>
<evidence type="ECO:0000313" key="5">
    <source>
        <dbReference type="EMBL" id="TVU23059.1"/>
    </source>
</evidence>
<sequence>MQRSNADWNTFFQEISKLPPSPSCPSEEAPPIDGSPPLADVFPARRPLCPGTLHRRRQKNSDPRQLGRRSGSFSCDQNPPASTEGWRSLATLRGDGVGGGHGVVDGLPYLALLDEDMASRATPFKRPFQKNSSDPSGRGKWKKTKHASSHHAQLKIRPGAPVFRILCPASKSGNVIGKGGSIIAKIRQESGAKITVEEAVNGCDERVIVITASEKDKETGHEQDRENNGNVAISARDDHEKDRDNIKEDNDDSEKDQGKVENYDSEKDHSKEEKDDPEKDYDKEEKDDSGRDYGKVEKDDPENNNSKEEVDDSEKHNSKEKVDDSGKHSTNDHHMEGHDNSEEDHSKEEKDNPLLAKDTMLEPEREIPSVVKAILLVFDRIFAAEDENETGNALDASHPVSVRLLVLYSQAGWLLGKNGCVIKQMSVDSGCEIRVSKDKLPSCALSQDKLCQITGEVHSVRKGLNAVAEVLFAHPPKEIDAGAGGHISGPSSHSSFNRSDGSSGMQSNFHIPFQGPSPVNGPFDITDHRPNIVPFPTLSEAPIHGHAAVPVEPLTFRLLCSQDKAGSIIGRGGNIVNSIQKDTGCEIKVLETVPKSEDRIVRISGPAHPSDGISPAQNAILHVQRKIVSPTADKEGPTICRLIVSPNQVGCLLGKGGSIIAEMRKLSGAHLVLLSKDKIPKGVPQNDEVIQISGDCEAIQEALMQITARLRNHLFRDRMPAAGSNVRPPFGLLDSQFGPYMGSQESLSMFHKDFMGRPFDGVSAPWTMKGMHDVGDPMPIPDVPGAAHRGHGGFAGPGQPSMMPNLTAEVLVPRLIIPALCGEDGGCLDRIREFSEAKITVAEPMADAMDTPVLISGTPDQMHAARSLIQAFVISESFPA</sequence>
<feature type="compositionally biased region" description="Basic and acidic residues" evidence="3">
    <location>
        <begin position="235"/>
        <end position="248"/>
    </location>
</feature>
<feature type="compositionally biased region" description="Polar residues" evidence="3">
    <location>
        <begin position="71"/>
        <end position="81"/>
    </location>
</feature>
<evidence type="ECO:0000256" key="3">
    <source>
        <dbReference type="SAM" id="MobiDB-lite"/>
    </source>
</evidence>
<accession>A0A5J9UH14</accession>
<feature type="region of interest" description="Disordered" evidence="3">
    <location>
        <begin position="122"/>
        <end position="151"/>
    </location>
</feature>
<feature type="non-terminal residue" evidence="5">
    <location>
        <position position="1"/>
    </location>
</feature>
<dbReference type="CDD" id="cd22459">
    <property type="entry name" value="KH-I_PEPPER_rpt1_like"/>
    <property type="match status" value="2"/>
</dbReference>
<feature type="compositionally biased region" description="Basic and acidic residues" evidence="3">
    <location>
        <begin position="255"/>
        <end position="298"/>
    </location>
</feature>
<dbReference type="AlphaFoldDB" id="A0A5J9UH14"/>
<dbReference type="InterPro" id="IPR004087">
    <property type="entry name" value="KH_dom"/>
</dbReference>
<feature type="domain" description="K Homology" evidence="4">
    <location>
        <begin position="804"/>
        <end position="874"/>
    </location>
</feature>
<dbReference type="GO" id="GO:0003723">
    <property type="term" value="F:RNA binding"/>
    <property type="evidence" value="ECO:0007669"/>
    <property type="project" value="UniProtKB-UniRule"/>
</dbReference>
<dbReference type="Gene3D" id="3.30.310.210">
    <property type="match status" value="2"/>
</dbReference>
<protein>
    <recommendedName>
        <fullName evidence="4">K Homology domain-containing protein</fullName>
    </recommendedName>
</protein>
<dbReference type="PANTHER" id="PTHR10288">
    <property type="entry name" value="KH DOMAIN CONTAINING RNA BINDING PROTEIN"/>
    <property type="match status" value="1"/>
</dbReference>
<dbReference type="EMBL" id="RWGY01000026">
    <property type="protein sequence ID" value="TVU23059.1"/>
    <property type="molecule type" value="Genomic_DNA"/>
</dbReference>
<evidence type="ECO:0000256" key="2">
    <source>
        <dbReference type="PROSITE-ProRule" id="PRU00117"/>
    </source>
</evidence>
<evidence type="ECO:0000256" key="1">
    <source>
        <dbReference type="ARBA" id="ARBA00022737"/>
    </source>
</evidence>
<dbReference type="OrthoDB" id="442947at2759"/>
<dbReference type="PROSITE" id="PS50084">
    <property type="entry name" value="KH_TYPE_1"/>
    <property type="match status" value="5"/>
</dbReference>
<proteinExistence type="predicted"/>
<evidence type="ECO:0000259" key="4">
    <source>
        <dbReference type="SMART" id="SM00322"/>
    </source>
</evidence>
<dbReference type="Gene3D" id="3.30.1370.10">
    <property type="entry name" value="K Homology domain, type 1"/>
    <property type="match status" value="2"/>
</dbReference>
<dbReference type="Pfam" id="PF00013">
    <property type="entry name" value="KH_1"/>
    <property type="match status" value="5"/>
</dbReference>
<feature type="compositionally biased region" description="Polar residues" evidence="3">
    <location>
        <begin position="496"/>
        <end position="509"/>
    </location>
</feature>
<feature type="domain" description="K Homology" evidence="4">
    <location>
        <begin position="159"/>
        <end position="241"/>
    </location>
</feature>
<dbReference type="Proteomes" id="UP000324897">
    <property type="component" value="Unassembled WGS sequence"/>
</dbReference>
<feature type="compositionally biased region" description="Basic residues" evidence="3">
    <location>
        <begin position="139"/>
        <end position="151"/>
    </location>
</feature>
<feature type="domain" description="K Homology" evidence="4">
    <location>
        <begin position="636"/>
        <end position="711"/>
    </location>
</feature>
<keyword evidence="2" id="KW-0694">RNA-binding</keyword>
<dbReference type="CDD" id="cd22460">
    <property type="entry name" value="KH-I_PEPPER_rpt2_like"/>
    <property type="match status" value="2"/>
</dbReference>
<comment type="caution">
    <text evidence="5">The sequence shown here is derived from an EMBL/GenBank/DDBJ whole genome shotgun (WGS) entry which is preliminary data.</text>
</comment>
<feature type="region of interest" description="Disordered" evidence="3">
    <location>
        <begin position="213"/>
        <end position="351"/>
    </location>
</feature>
<evidence type="ECO:0000313" key="6">
    <source>
        <dbReference type="Proteomes" id="UP000324897"/>
    </source>
</evidence>
<gene>
    <name evidence="5" type="ORF">EJB05_32792</name>
</gene>
<name>A0A5J9UH14_9POAL</name>
<keyword evidence="6" id="KW-1185">Reference proteome</keyword>
<organism evidence="5 6">
    <name type="scientific">Eragrostis curvula</name>
    <name type="common">weeping love grass</name>
    <dbReference type="NCBI Taxonomy" id="38414"/>
    <lineage>
        <taxon>Eukaryota</taxon>
        <taxon>Viridiplantae</taxon>
        <taxon>Streptophyta</taxon>
        <taxon>Embryophyta</taxon>
        <taxon>Tracheophyta</taxon>
        <taxon>Spermatophyta</taxon>
        <taxon>Magnoliopsida</taxon>
        <taxon>Liliopsida</taxon>
        <taxon>Poales</taxon>
        <taxon>Poaceae</taxon>
        <taxon>PACMAD clade</taxon>
        <taxon>Chloridoideae</taxon>
        <taxon>Eragrostideae</taxon>
        <taxon>Eragrostidinae</taxon>
        <taxon>Eragrostis</taxon>
    </lineage>
</organism>
<dbReference type="Gramene" id="TVU23059">
    <property type="protein sequence ID" value="TVU23059"/>
    <property type="gene ID" value="EJB05_32792"/>
</dbReference>
<feature type="region of interest" description="Disordered" evidence="3">
    <location>
        <begin position="1"/>
        <end position="86"/>
    </location>
</feature>
<reference evidence="5 6" key="1">
    <citation type="journal article" date="2019" name="Sci. Rep.">
        <title>A high-quality genome of Eragrostis curvula grass provides insights into Poaceae evolution and supports new strategies to enhance forage quality.</title>
        <authorList>
            <person name="Carballo J."/>
            <person name="Santos B.A.C.M."/>
            <person name="Zappacosta D."/>
            <person name="Garbus I."/>
            <person name="Selva J.P."/>
            <person name="Gallo C.A."/>
            <person name="Diaz A."/>
            <person name="Albertini E."/>
            <person name="Caccamo M."/>
            <person name="Echenique V."/>
        </authorList>
    </citation>
    <scope>NUCLEOTIDE SEQUENCE [LARGE SCALE GENOMIC DNA]</scope>
    <source>
        <strain evidence="6">cv. Victoria</strain>
        <tissue evidence="5">Leaf</tissue>
    </source>
</reference>
<feature type="compositionally biased region" description="Basic and acidic residues" evidence="3">
    <location>
        <begin position="305"/>
        <end position="351"/>
    </location>
</feature>
<dbReference type="InterPro" id="IPR004088">
    <property type="entry name" value="KH_dom_type_1"/>
</dbReference>
<dbReference type="InterPro" id="IPR036612">
    <property type="entry name" value="KH_dom_type_1_sf"/>
</dbReference>
<feature type="compositionally biased region" description="Polar residues" evidence="3">
    <location>
        <begin position="1"/>
        <end position="13"/>
    </location>
</feature>